<proteinExistence type="predicted"/>
<sequence>MTGYVIYACKCLNIKLQLNYEYCLDDHERHRVEHSIELDNPPLRGWQFEVIKVNIQFMALIHCTSSKGWTTIHCNNCSTGEMYSFKQSCLDQDITELQNERVIIHKGSIFNHEIKQVEKAHNYSHTFQVVLNLSLPVKPDLLEQEKEKEEKIEEYIQEQRILLRAAKEKAKHESLALWKTIRDVSSREEQKEPILSIVNNHQTSAIFDDILDTDQDRDIDSANDATDVAGFKADHLTFKGNMFSSFDNLPQHPLANYPNDFSPDLEEDEGMFPLDEDMHASSSFSKILRLPREG</sequence>
<dbReference type="AlphaFoldDB" id="A0A367JCV0"/>
<dbReference type="OrthoDB" id="5564103at2759"/>
<evidence type="ECO:0000313" key="2">
    <source>
        <dbReference type="Proteomes" id="UP000253551"/>
    </source>
</evidence>
<accession>A0A367JCV0</accession>
<dbReference type="EMBL" id="PJQM01003653">
    <property type="protein sequence ID" value="RCH87768.1"/>
    <property type="molecule type" value="Genomic_DNA"/>
</dbReference>
<dbReference type="Proteomes" id="UP000253551">
    <property type="component" value="Unassembled WGS sequence"/>
</dbReference>
<protein>
    <submittedName>
        <fullName evidence="1">Uncharacterized protein</fullName>
    </submittedName>
</protein>
<evidence type="ECO:0000313" key="1">
    <source>
        <dbReference type="EMBL" id="RCH87768.1"/>
    </source>
</evidence>
<name>A0A367JCV0_RHIST</name>
<reference evidence="1 2" key="1">
    <citation type="journal article" date="2018" name="G3 (Bethesda)">
        <title>Phylogenetic and Phylogenomic Definition of Rhizopus Species.</title>
        <authorList>
            <person name="Gryganskyi A.P."/>
            <person name="Golan J."/>
            <person name="Dolatabadi S."/>
            <person name="Mondo S."/>
            <person name="Robb S."/>
            <person name="Idnurm A."/>
            <person name="Muszewska A."/>
            <person name="Steczkiewicz K."/>
            <person name="Masonjones S."/>
            <person name="Liao H.L."/>
            <person name="Gajdeczka M.T."/>
            <person name="Anike F."/>
            <person name="Vuek A."/>
            <person name="Anishchenko I.M."/>
            <person name="Voigt K."/>
            <person name="de Hoog G.S."/>
            <person name="Smith M.E."/>
            <person name="Heitman J."/>
            <person name="Vilgalys R."/>
            <person name="Stajich J.E."/>
        </authorList>
    </citation>
    <scope>NUCLEOTIDE SEQUENCE [LARGE SCALE GENOMIC DNA]</scope>
    <source>
        <strain evidence="1 2">LSU 92-RS-03</strain>
    </source>
</reference>
<dbReference type="STRING" id="4846.A0A367JCV0"/>
<organism evidence="1 2">
    <name type="scientific">Rhizopus stolonifer</name>
    <name type="common">Rhizopus nigricans</name>
    <dbReference type="NCBI Taxonomy" id="4846"/>
    <lineage>
        <taxon>Eukaryota</taxon>
        <taxon>Fungi</taxon>
        <taxon>Fungi incertae sedis</taxon>
        <taxon>Mucoromycota</taxon>
        <taxon>Mucoromycotina</taxon>
        <taxon>Mucoromycetes</taxon>
        <taxon>Mucorales</taxon>
        <taxon>Mucorineae</taxon>
        <taxon>Rhizopodaceae</taxon>
        <taxon>Rhizopus</taxon>
    </lineage>
</organism>
<comment type="caution">
    <text evidence="1">The sequence shown here is derived from an EMBL/GenBank/DDBJ whole genome shotgun (WGS) entry which is preliminary data.</text>
</comment>
<keyword evidence="2" id="KW-1185">Reference proteome</keyword>
<gene>
    <name evidence="1" type="ORF">CU098_007712</name>
</gene>